<reference evidence="1 2" key="1">
    <citation type="journal article" date="2019" name="Int. J. Syst. Evol. Microbiol.">
        <title>The Global Catalogue of Microorganisms (GCM) 10K type strain sequencing project: providing services to taxonomists for standard genome sequencing and annotation.</title>
        <authorList>
            <consortium name="The Broad Institute Genomics Platform"/>
            <consortium name="The Broad Institute Genome Sequencing Center for Infectious Disease"/>
            <person name="Wu L."/>
            <person name="Ma J."/>
        </authorList>
    </citation>
    <scope>NUCLEOTIDE SEQUENCE [LARGE SCALE GENOMIC DNA]</scope>
    <source>
        <strain evidence="1 2">JCM 15592</strain>
    </source>
</reference>
<protein>
    <submittedName>
        <fullName evidence="1">Uncharacterized protein</fullName>
    </submittedName>
</protein>
<name>A0ABN2LKW6_9MICO</name>
<dbReference type="EMBL" id="BAAAPO010000025">
    <property type="protein sequence ID" value="GAA1791680.1"/>
    <property type="molecule type" value="Genomic_DNA"/>
</dbReference>
<keyword evidence="2" id="KW-1185">Reference proteome</keyword>
<sequence length="177" mass="18902">MAIPGTITELAPTLVPLKPFPITGIEDMAPDHFAVTPEDRALLDSLGDLVRAEAQMPPGVAQAATALHDWANADAVLADLVAEPVATRGDAVVHRYAAGEDALRAEVEPAGYRRRRVVVSADGANELTQVYAQRADGAAEEIPADRFGEYAVDLASGPVRLLAHFGRRRLATPWFTI</sequence>
<proteinExistence type="predicted"/>
<accession>A0ABN2LKW6</accession>
<organism evidence="1 2">
    <name type="scientific">Nostocoides veronense</name>
    <dbReference type="NCBI Taxonomy" id="330836"/>
    <lineage>
        <taxon>Bacteria</taxon>
        <taxon>Bacillati</taxon>
        <taxon>Actinomycetota</taxon>
        <taxon>Actinomycetes</taxon>
        <taxon>Micrococcales</taxon>
        <taxon>Intrasporangiaceae</taxon>
        <taxon>Nostocoides</taxon>
    </lineage>
</organism>
<comment type="caution">
    <text evidence="1">The sequence shown here is derived from an EMBL/GenBank/DDBJ whole genome shotgun (WGS) entry which is preliminary data.</text>
</comment>
<gene>
    <name evidence="1" type="ORF">GCM10009811_15570</name>
</gene>
<dbReference type="Proteomes" id="UP001499938">
    <property type="component" value="Unassembled WGS sequence"/>
</dbReference>
<evidence type="ECO:0000313" key="1">
    <source>
        <dbReference type="EMBL" id="GAA1791680.1"/>
    </source>
</evidence>
<evidence type="ECO:0000313" key="2">
    <source>
        <dbReference type="Proteomes" id="UP001499938"/>
    </source>
</evidence>